<evidence type="ECO:0000256" key="1">
    <source>
        <dbReference type="SAM" id="SignalP"/>
    </source>
</evidence>
<dbReference type="InterPro" id="IPR011600">
    <property type="entry name" value="Pept_C14_caspase"/>
</dbReference>
<dbReference type="AlphaFoldDB" id="A0A2W5TWK2"/>
<feature type="signal peptide" evidence="1">
    <location>
        <begin position="1"/>
        <end position="21"/>
    </location>
</feature>
<dbReference type="GO" id="GO:0004197">
    <property type="term" value="F:cysteine-type endopeptidase activity"/>
    <property type="evidence" value="ECO:0007669"/>
    <property type="project" value="InterPro"/>
</dbReference>
<accession>A0A2W5TWK2</accession>
<dbReference type="EMBL" id="QFQP01000001">
    <property type="protein sequence ID" value="PZR18487.1"/>
    <property type="molecule type" value="Genomic_DNA"/>
</dbReference>
<evidence type="ECO:0000313" key="4">
    <source>
        <dbReference type="Proteomes" id="UP000249061"/>
    </source>
</evidence>
<dbReference type="GO" id="GO:0006508">
    <property type="term" value="P:proteolysis"/>
    <property type="evidence" value="ECO:0007669"/>
    <property type="project" value="InterPro"/>
</dbReference>
<evidence type="ECO:0000259" key="2">
    <source>
        <dbReference type="Pfam" id="PF00656"/>
    </source>
</evidence>
<sequence>MNHVKRVAQLAFLLLATLASAETRRIAIIVGNNAGTGEMPPLRYAESDAGKMARVLVELGDVQADDVMLLQGQRVGSVERAIGEARDRVSHFRKSPDVRTVVYFYFSGHSDGESIELGNEKLAYARLKALLAGTGADVRLVVVDACRSGAGLREKGGKPVDSFTIRLADTLQATGEAFITSSAADESSLESSEVMGSYFTHNFISGLRGAADASGDKLVTLSEAYKYAYDRTVSSTAMLAVGAQHPNYDFKLSGQGELVLATLLKPSAVLVLPEADRTLVTDLSRDQVIVETLGGAREVALAPGAYGVRVFKGGQGYGGRVTLRDGARQVVQLSTLSPIHSSVMVAQKGGPLVAKTIDTARPSDVGLGVSFGGTGGILSMRGAGPKWQVRLDIEPLTSTFLNFAGGRLAGQFHLLALGEWTSDARPMAANEAGGQVRIGYRVAAEVWRFQFGLGVEIGPGLLRQLYDQQQTAFILTMAPRVQLKFKLNRALAIIASGDFTFTGLDYDADGDGIAPEWTWFAYPSANAGLMVSF</sequence>
<organism evidence="3 4">
    <name type="scientific">Archangium gephyra</name>
    <dbReference type="NCBI Taxonomy" id="48"/>
    <lineage>
        <taxon>Bacteria</taxon>
        <taxon>Pseudomonadati</taxon>
        <taxon>Myxococcota</taxon>
        <taxon>Myxococcia</taxon>
        <taxon>Myxococcales</taxon>
        <taxon>Cystobacterineae</taxon>
        <taxon>Archangiaceae</taxon>
        <taxon>Archangium</taxon>
    </lineage>
</organism>
<reference evidence="3 4" key="1">
    <citation type="submission" date="2017-08" db="EMBL/GenBank/DDBJ databases">
        <title>Infants hospitalized years apart are colonized by the same room-sourced microbial strains.</title>
        <authorList>
            <person name="Brooks B."/>
            <person name="Olm M.R."/>
            <person name="Firek B.A."/>
            <person name="Baker R."/>
            <person name="Thomas B.C."/>
            <person name="Morowitz M.J."/>
            <person name="Banfield J.F."/>
        </authorList>
    </citation>
    <scope>NUCLEOTIDE SEQUENCE [LARGE SCALE GENOMIC DNA]</scope>
    <source>
        <strain evidence="3">S2_003_000_R2_14</strain>
    </source>
</reference>
<dbReference type="SUPFAM" id="SSF52129">
    <property type="entry name" value="Caspase-like"/>
    <property type="match status" value="1"/>
</dbReference>
<keyword evidence="1" id="KW-0732">Signal</keyword>
<name>A0A2W5TWK2_9BACT</name>
<comment type="caution">
    <text evidence="3">The sequence shown here is derived from an EMBL/GenBank/DDBJ whole genome shotgun (WGS) entry which is preliminary data.</text>
</comment>
<dbReference type="InterPro" id="IPR029030">
    <property type="entry name" value="Caspase-like_dom_sf"/>
</dbReference>
<feature type="domain" description="Peptidase C14 caspase" evidence="2">
    <location>
        <begin position="24"/>
        <end position="248"/>
    </location>
</feature>
<feature type="chain" id="PRO_5016073103" description="Peptidase C14 caspase domain-containing protein" evidence="1">
    <location>
        <begin position="22"/>
        <end position="533"/>
    </location>
</feature>
<dbReference type="Proteomes" id="UP000249061">
    <property type="component" value="Unassembled WGS sequence"/>
</dbReference>
<dbReference type="Pfam" id="PF00656">
    <property type="entry name" value="Peptidase_C14"/>
    <property type="match status" value="1"/>
</dbReference>
<evidence type="ECO:0000313" key="3">
    <source>
        <dbReference type="EMBL" id="PZR18487.1"/>
    </source>
</evidence>
<dbReference type="Gene3D" id="3.40.50.1460">
    <property type="match status" value="1"/>
</dbReference>
<protein>
    <recommendedName>
        <fullName evidence="2">Peptidase C14 caspase domain-containing protein</fullName>
    </recommendedName>
</protein>
<proteinExistence type="predicted"/>
<gene>
    <name evidence="3" type="ORF">DI536_00985</name>
</gene>